<feature type="domain" description="Receptor ligand binding region" evidence="8">
    <location>
        <begin position="52"/>
        <end position="208"/>
    </location>
</feature>
<keyword evidence="3" id="KW-1133">Transmembrane helix</keyword>
<feature type="chain" id="PRO_5045395608" description="Receptor ligand binding region domain-containing protein" evidence="7">
    <location>
        <begin position="19"/>
        <end position="261"/>
    </location>
</feature>
<dbReference type="InterPro" id="IPR028082">
    <property type="entry name" value="Peripla_BP_I"/>
</dbReference>
<keyword evidence="2" id="KW-0812">Transmembrane</keyword>
<evidence type="ECO:0000256" key="1">
    <source>
        <dbReference type="ARBA" id="ARBA00004141"/>
    </source>
</evidence>
<keyword evidence="10" id="KW-1185">Reference proteome</keyword>
<accession>A0ABQ6MYM3</accession>
<dbReference type="InterPro" id="IPR000337">
    <property type="entry name" value="GPCR_3"/>
</dbReference>
<evidence type="ECO:0000313" key="10">
    <source>
        <dbReference type="Proteomes" id="UP001165060"/>
    </source>
</evidence>
<evidence type="ECO:0000256" key="5">
    <source>
        <dbReference type="ARBA" id="ARBA00023170"/>
    </source>
</evidence>
<dbReference type="InterPro" id="IPR050726">
    <property type="entry name" value="mGluR"/>
</dbReference>
<feature type="signal peptide" evidence="7">
    <location>
        <begin position="1"/>
        <end position="18"/>
    </location>
</feature>
<feature type="non-terminal residue" evidence="9">
    <location>
        <position position="261"/>
    </location>
</feature>
<dbReference type="Pfam" id="PF01094">
    <property type="entry name" value="ANF_receptor"/>
    <property type="match status" value="1"/>
</dbReference>
<evidence type="ECO:0000256" key="4">
    <source>
        <dbReference type="ARBA" id="ARBA00023136"/>
    </source>
</evidence>
<evidence type="ECO:0000313" key="9">
    <source>
        <dbReference type="EMBL" id="GMI35434.1"/>
    </source>
</evidence>
<keyword evidence="4" id="KW-0472">Membrane</keyword>
<evidence type="ECO:0000256" key="7">
    <source>
        <dbReference type="SAM" id="SignalP"/>
    </source>
</evidence>
<dbReference type="PANTHER" id="PTHR24060">
    <property type="entry name" value="METABOTROPIC GLUTAMATE RECEPTOR"/>
    <property type="match status" value="1"/>
</dbReference>
<evidence type="ECO:0000259" key="8">
    <source>
        <dbReference type="Pfam" id="PF01094"/>
    </source>
</evidence>
<dbReference type="Gene3D" id="3.40.50.2300">
    <property type="match status" value="2"/>
</dbReference>
<protein>
    <recommendedName>
        <fullName evidence="8">Receptor ligand binding region domain-containing protein</fullName>
    </recommendedName>
</protein>
<proteinExistence type="predicted"/>
<keyword evidence="6" id="KW-0325">Glycoprotein</keyword>
<reference evidence="9 10" key="1">
    <citation type="journal article" date="2023" name="Commun. Biol.">
        <title>Genome analysis of Parmales, the sister group of diatoms, reveals the evolutionary specialization of diatoms from phago-mixotrophs to photoautotrophs.</title>
        <authorList>
            <person name="Ban H."/>
            <person name="Sato S."/>
            <person name="Yoshikawa S."/>
            <person name="Yamada K."/>
            <person name="Nakamura Y."/>
            <person name="Ichinomiya M."/>
            <person name="Sato N."/>
            <person name="Blanc-Mathieu R."/>
            <person name="Endo H."/>
            <person name="Kuwata A."/>
            <person name="Ogata H."/>
        </authorList>
    </citation>
    <scope>NUCLEOTIDE SEQUENCE [LARGE SCALE GENOMIC DNA]</scope>
</reference>
<comment type="subcellular location">
    <subcellularLocation>
        <location evidence="1">Membrane</location>
        <topology evidence="1">Multi-pass membrane protein</topology>
    </subcellularLocation>
</comment>
<dbReference type="InterPro" id="IPR001828">
    <property type="entry name" value="ANF_lig-bd_rcpt"/>
</dbReference>
<dbReference type="PRINTS" id="PR00248">
    <property type="entry name" value="GPCRMGR"/>
</dbReference>
<keyword evidence="7" id="KW-0732">Signal</keyword>
<dbReference type="SUPFAM" id="SSF53822">
    <property type="entry name" value="Periplasmic binding protein-like I"/>
    <property type="match status" value="1"/>
</dbReference>
<dbReference type="EMBL" id="BRYB01004702">
    <property type="protein sequence ID" value="GMI35434.1"/>
    <property type="molecule type" value="Genomic_DNA"/>
</dbReference>
<name>A0ABQ6MYM3_9STRA</name>
<organism evidence="9 10">
    <name type="scientific">Tetraparma gracilis</name>
    <dbReference type="NCBI Taxonomy" id="2962635"/>
    <lineage>
        <taxon>Eukaryota</taxon>
        <taxon>Sar</taxon>
        <taxon>Stramenopiles</taxon>
        <taxon>Ochrophyta</taxon>
        <taxon>Bolidophyceae</taxon>
        <taxon>Parmales</taxon>
        <taxon>Triparmaceae</taxon>
        <taxon>Tetraparma</taxon>
    </lineage>
</organism>
<evidence type="ECO:0000256" key="3">
    <source>
        <dbReference type="ARBA" id="ARBA00022989"/>
    </source>
</evidence>
<comment type="caution">
    <text evidence="9">The sequence shown here is derived from an EMBL/GenBank/DDBJ whole genome shotgun (WGS) entry which is preliminary data.</text>
</comment>
<evidence type="ECO:0000256" key="6">
    <source>
        <dbReference type="ARBA" id="ARBA00023180"/>
    </source>
</evidence>
<dbReference type="Proteomes" id="UP001165060">
    <property type="component" value="Unassembled WGS sequence"/>
</dbReference>
<evidence type="ECO:0000256" key="2">
    <source>
        <dbReference type="ARBA" id="ARBA00022692"/>
    </source>
</evidence>
<keyword evidence="5" id="KW-0675">Receptor</keyword>
<sequence length="261" mass="27684">MRLLSVAALAAILATAMAKTNNIALMMRLTDLRNAAGEEVLSDVWRGIAMGALLAVKDFNDRNDRFTPALGEAQYASCDVDLAPTMYDTGSNSKGSIMAYREARADQDNGDGTYSLHSILGAARSDASKPMATLGGIDGVPQMSYWSTSDALDDKSVYTYFGRSIPADSATTKAAAELMSNLGYEYVGVAYVDDPYGASWKDAFVAACSAMKCKDEAGNPTEESCPIQVITTGLVGGNQESVEQSVAIFKEADVKIGFIVT</sequence>
<gene>
    <name evidence="9" type="ORF">TeGR_g4925</name>
</gene>